<feature type="region of interest" description="Disordered" evidence="1">
    <location>
        <begin position="261"/>
        <end position="305"/>
    </location>
</feature>
<dbReference type="EMBL" id="JACJIE010000014">
    <property type="protein sequence ID" value="MBA8946613.1"/>
    <property type="molecule type" value="Genomic_DNA"/>
</dbReference>
<gene>
    <name evidence="2" type="ORF">FHS33_005066</name>
</gene>
<dbReference type="AlphaFoldDB" id="A0AA40SHZ0"/>
<name>A0AA40SHZ0_9ACTN</name>
<reference evidence="2 3" key="1">
    <citation type="submission" date="2020-08" db="EMBL/GenBank/DDBJ databases">
        <title>Genomic Encyclopedia of Type Strains, Phase III (KMG-III): the genomes of soil and plant-associated and newly described type strains.</title>
        <authorList>
            <person name="Whitman W."/>
        </authorList>
    </citation>
    <scope>NUCLEOTIDE SEQUENCE [LARGE SCALE GENOMIC DNA]</scope>
    <source>
        <strain evidence="2 3">CECT 3271</strain>
    </source>
</reference>
<dbReference type="Proteomes" id="UP000530412">
    <property type="component" value="Unassembled WGS sequence"/>
</dbReference>
<feature type="compositionally biased region" description="Basic and acidic residues" evidence="1">
    <location>
        <begin position="159"/>
        <end position="189"/>
    </location>
</feature>
<accession>A0AA40SHZ0</accession>
<sequence>MASQAVTSFTARGIVSGTRPLLTVTTFGRSHADRFIRRTGAASRSAPECPRRALGAASVRPRCGLGASGRGGGVNVRVCRGCTTAGGSAVRRRAALGTGAGGSGGRRGVDAVEKEVRLLRREFGYPSPAHGSRRYGSVSRTDRRGSDGPAEESDGPAEESVRPAEESGRPAEESGRPAEESDGPVESHADQPGSDGPAASRTDRPRVRFSSRPASRAAVRGSCRERRPARPAVEPRLPLCRPAGRCHRGCLCVAPRNGVTAAGRQAGRGPEVRARVSGPAATGCPAGRVRPPVPSAGGGRPSPCR</sequence>
<evidence type="ECO:0000313" key="2">
    <source>
        <dbReference type="EMBL" id="MBA8946613.1"/>
    </source>
</evidence>
<protein>
    <submittedName>
        <fullName evidence="2">Uncharacterized protein</fullName>
    </submittedName>
</protein>
<evidence type="ECO:0000256" key="1">
    <source>
        <dbReference type="SAM" id="MobiDB-lite"/>
    </source>
</evidence>
<proteinExistence type="predicted"/>
<comment type="caution">
    <text evidence="2">The sequence shown here is derived from an EMBL/GenBank/DDBJ whole genome shotgun (WGS) entry which is preliminary data.</text>
</comment>
<feature type="compositionally biased region" description="Gly residues" evidence="1">
    <location>
        <begin position="296"/>
        <end position="305"/>
    </location>
</feature>
<feature type="region of interest" description="Disordered" evidence="1">
    <location>
        <begin position="123"/>
        <end position="232"/>
    </location>
</feature>
<evidence type="ECO:0000313" key="3">
    <source>
        <dbReference type="Proteomes" id="UP000530412"/>
    </source>
</evidence>
<organism evidence="2 3">
    <name type="scientific">Streptomyces calvus</name>
    <dbReference type="NCBI Taxonomy" id="67282"/>
    <lineage>
        <taxon>Bacteria</taxon>
        <taxon>Bacillati</taxon>
        <taxon>Actinomycetota</taxon>
        <taxon>Actinomycetes</taxon>
        <taxon>Kitasatosporales</taxon>
        <taxon>Streptomycetaceae</taxon>
        <taxon>Streptomyces</taxon>
    </lineage>
</organism>